<sequence>MKNSEKPGNNQPQGVYAWTQGQGIAKDLSYDSYPRISELAGDCQLESRHVSHKCKAAFEIILDFKVSSKALDSYDAFGLFGPATDSGMLVGYKNLNEYRLLELQILLDSNTTVIHFGLLVSHSIV</sequence>
<protein>
    <submittedName>
        <fullName evidence="1">Uncharacterized protein</fullName>
    </submittedName>
</protein>
<dbReference type="Proteomes" id="UP000002489">
    <property type="component" value="Unassembled WGS sequence"/>
</dbReference>
<dbReference type="EnsemblFungi" id="FOXG_08796T0">
    <property type="protein sequence ID" value="FOXG_08796P0"/>
    <property type="gene ID" value="FOXG_08796"/>
</dbReference>
<evidence type="ECO:0000313" key="1">
    <source>
        <dbReference type="EnsemblFungi" id="FOXG_08796P0"/>
    </source>
</evidence>
<name>A0A0D2XXS7_FUSOF</name>
<reference evidence="1" key="2">
    <citation type="submission" date="2025-08" db="UniProtKB">
        <authorList>
            <consortium name="EnsemblFungi"/>
        </authorList>
    </citation>
    <scope>IDENTIFICATION</scope>
    <source>
        <strain evidence="1">4287 / CBS 123668 / FGSC 9935 / NRRL 34936</strain>
    </source>
</reference>
<accession>A0A0D2XXS7</accession>
<reference evidence="2" key="1">
    <citation type="journal article" date="2012" name="Mol. Plant Microbe Interact.">
        <title>A highly conserved effector in Fusarium oxysporum is required for full virulence on Arabidopsis.</title>
        <authorList>
            <person name="Thatcher L.F."/>
            <person name="Gardiner D.M."/>
            <person name="Kazan K."/>
            <person name="Manners J."/>
        </authorList>
    </citation>
    <scope>NUCLEOTIDE SEQUENCE [LARGE SCALE GENOMIC DNA]</scope>
    <source>
        <strain evidence="2">Fo5176</strain>
    </source>
</reference>
<dbReference type="AlphaFoldDB" id="A0A0D2XXS7"/>
<evidence type="ECO:0000313" key="2">
    <source>
        <dbReference type="Proteomes" id="UP000002489"/>
    </source>
</evidence>
<proteinExistence type="predicted"/>
<organism evidence="1 2">
    <name type="scientific">Fusarium oxysporum (strain Fo5176)</name>
    <name type="common">Fusarium vascular wilt</name>
    <dbReference type="NCBI Taxonomy" id="660025"/>
    <lineage>
        <taxon>Eukaryota</taxon>
        <taxon>Fungi</taxon>
        <taxon>Dikarya</taxon>
        <taxon>Ascomycota</taxon>
        <taxon>Pezizomycotina</taxon>
        <taxon>Sordariomycetes</taxon>
        <taxon>Hypocreomycetidae</taxon>
        <taxon>Hypocreales</taxon>
        <taxon>Nectriaceae</taxon>
        <taxon>Fusarium</taxon>
        <taxon>Fusarium oxysporum species complex</taxon>
    </lineage>
</organism>